<evidence type="ECO:0000313" key="2">
    <source>
        <dbReference type="Proteomes" id="UP000693689"/>
    </source>
</evidence>
<name>A0A8E4UXL2_9CAUD</name>
<dbReference type="EMBL" id="MT732443">
    <property type="protein sequence ID" value="QQO97090.1"/>
    <property type="molecule type" value="Genomic_DNA"/>
</dbReference>
<evidence type="ECO:0000313" key="1">
    <source>
        <dbReference type="EMBL" id="QQO97090.1"/>
    </source>
</evidence>
<dbReference type="Proteomes" id="UP000693689">
    <property type="component" value="Segment"/>
</dbReference>
<keyword evidence="2" id="KW-1185">Reference proteome</keyword>
<proteinExistence type="predicted"/>
<organism evidence="1 2">
    <name type="scientific">Cellulophaga phage Nekkels_1</name>
    <dbReference type="NCBI Taxonomy" id="2745692"/>
    <lineage>
        <taxon>Viruses</taxon>
        <taxon>Duplodnaviria</taxon>
        <taxon>Heunggongvirae</taxon>
        <taxon>Uroviricota</taxon>
        <taxon>Caudoviricetes</taxon>
        <taxon>Assiduviridae</taxon>
        <taxon>Nekkelsvirus</taxon>
        <taxon>Nekkelsvirus Nekkels</taxon>
    </lineage>
</organism>
<gene>
    <name evidence="1" type="ORF">Nekkels1_84</name>
</gene>
<accession>A0A8E4UXL2</accession>
<reference evidence="1 2" key="1">
    <citation type="submission" date="2020-07" db="EMBL/GenBank/DDBJ databases">
        <title>Highly diverse flavobacterial phages as mortality factor during North Sea spring blooms.</title>
        <authorList>
            <person name="Bartlau N."/>
            <person name="Wichels A."/>
            <person name="Krohne G."/>
            <person name="Adriaenssens E.M."/>
            <person name="Heins A."/>
            <person name="Fuchs B.M."/>
            <person name="Amann R."/>
            <person name="Moraru C."/>
        </authorList>
    </citation>
    <scope>NUCLEOTIDE SEQUENCE [LARGE SCALE GENOMIC DNA]</scope>
</reference>
<sequence>MDKNTIKKELYKQKPIAEVDYERGDFIHYSTVLIIDNMEEIINFEVPMSEDFNENEIPAQLLIRWLVLNNN</sequence>
<protein>
    <submittedName>
        <fullName evidence="1">Uncharacterized protein</fullName>
    </submittedName>
</protein>